<dbReference type="EMBL" id="JAGGNH010000064">
    <property type="protein sequence ID" value="KAJ0960697.1"/>
    <property type="molecule type" value="Genomic_DNA"/>
</dbReference>
<proteinExistence type="predicted"/>
<dbReference type="AlphaFoldDB" id="A0A9D5BTV3"/>
<keyword evidence="2" id="KW-1185">Reference proteome</keyword>
<accession>A0A9D5BTV3</accession>
<evidence type="ECO:0000313" key="2">
    <source>
        <dbReference type="Proteomes" id="UP001085076"/>
    </source>
</evidence>
<sequence length="94" mass="10537">MAWCRRLSSCRNSGCAVSRNVGHADEDLESIHTKNGLCPHGLLLVLKKLHPLDLEFGSSSTGNYLENEDDNFSARMLGSTRLQREDANKCLIYR</sequence>
<protein>
    <submittedName>
        <fullName evidence="1">Uncharacterized protein</fullName>
    </submittedName>
</protein>
<organism evidence="1 2">
    <name type="scientific">Dioscorea zingiberensis</name>
    <dbReference type="NCBI Taxonomy" id="325984"/>
    <lineage>
        <taxon>Eukaryota</taxon>
        <taxon>Viridiplantae</taxon>
        <taxon>Streptophyta</taxon>
        <taxon>Embryophyta</taxon>
        <taxon>Tracheophyta</taxon>
        <taxon>Spermatophyta</taxon>
        <taxon>Magnoliopsida</taxon>
        <taxon>Liliopsida</taxon>
        <taxon>Dioscoreales</taxon>
        <taxon>Dioscoreaceae</taxon>
        <taxon>Dioscorea</taxon>
    </lineage>
</organism>
<gene>
    <name evidence="1" type="ORF">J5N97_001424</name>
</gene>
<comment type="caution">
    <text evidence="1">The sequence shown here is derived from an EMBL/GenBank/DDBJ whole genome shotgun (WGS) entry which is preliminary data.</text>
</comment>
<dbReference type="Proteomes" id="UP001085076">
    <property type="component" value="Unassembled WGS sequence"/>
</dbReference>
<reference evidence="1 2" key="1">
    <citation type="journal article" date="2022" name="Hortic Res">
        <title>The genome of Dioscorea zingiberensis sheds light on the biosynthesis, origin and evolution of the medicinally important diosgenin saponins.</title>
        <authorList>
            <person name="Li Y."/>
            <person name="Tan C."/>
            <person name="Li Z."/>
            <person name="Guo J."/>
            <person name="Li S."/>
            <person name="Chen X."/>
            <person name="Wang C."/>
            <person name="Dai X."/>
            <person name="Yang H."/>
            <person name="Song W."/>
            <person name="Hou L."/>
            <person name="Xu J."/>
            <person name="Tong Z."/>
            <person name="Xu A."/>
            <person name="Yuan X."/>
            <person name="Wang W."/>
            <person name="Yang Q."/>
            <person name="Chen L."/>
            <person name="Sun Z."/>
            <person name="Wang K."/>
            <person name="Pan B."/>
            <person name="Chen J."/>
            <person name="Bao Y."/>
            <person name="Liu F."/>
            <person name="Qi X."/>
            <person name="Gang D.R."/>
            <person name="Wen J."/>
            <person name="Li J."/>
        </authorList>
    </citation>
    <scope>NUCLEOTIDE SEQUENCE [LARGE SCALE GENOMIC DNA]</scope>
    <source>
        <strain evidence="1">Dzin_1.0</strain>
    </source>
</reference>
<name>A0A9D5BTV3_9LILI</name>
<evidence type="ECO:0000313" key="1">
    <source>
        <dbReference type="EMBL" id="KAJ0960697.1"/>
    </source>
</evidence>